<protein>
    <recommendedName>
        <fullName evidence="5">Secreted protein</fullName>
    </recommendedName>
</protein>
<sequence>MSNTSRRIRGILAVAALTAGVSWSGAAPASAGDVSCQGRDMVELLETPGSVAAVCDETGDVRAATGVGRMTVPADGEVPMAMERLARLAGLPGLSHASAVTSFADTAGVAAGAGMPALPSGMPGFAGHAPAGTLAAAPDLPGLPGTPGTDLVRFPAPAVPSVPEVPGLTDPSGALSGTTVPLPVPLQRPVSVKGVAEELPAAVEPEVKVPDLPETAPVEVAPPKVTEETAELPVLDRVLPDLGLR</sequence>
<feature type="chain" id="PRO_5047296577" description="Secreted protein" evidence="2">
    <location>
        <begin position="32"/>
        <end position="245"/>
    </location>
</feature>
<evidence type="ECO:0000313" key="3">
    <source>
        <dbReference type="EMBL" id="MDP9863553.1"/>
    </source>
</evidence>
<evidence type="ECO:0000313" key="4">
    <source>
        <dbReference type="Proteomes" id="UP001230426"/>
    </source>
</evidence>
<dbReference type="EMBL" id="JAUSRB010000002">
    <property type="protein sequence ID" value="MDP9863553.1"/>
    <property type="molecule type" value="Genomic_DNA"/>
</dbReference>
<dbReference type="Proteomes" id="UP001230426">
    <property type="component" value="Unassembled WGS sequence"/>
</dbReference>
<keyword evidence="4" id="KW-1185">Reference proteome</keyword>
<organism evidence="3 4">
    <name type="scientific">Streptosporangium brasiliense</name>
    <dbReference type="NCBI Taxonomy" id="47480"/>
    <lineage>
        <taxon>Bacteria</taxon>
        <taxon>Bacillati</taxon>
        <taxon>Actinomycetota</taxon>
        <taxon>Actinomycetes</taxon>
        <taxon>Streptosporangiales</taxon>
        <taxon>Streptosporangiaceae</taxon>
        <taxon>Streptosporangium</taxon>
    </lineage>
</organism>
<proteinExistence type="predicted"/>
<accession>A0ABT9R2V5</accession>
<feature type="signal peptide" evidence="2">
    <location>
        <begin position="1"/>
        <end position="31"/>
    </location>
</feature>
<name>A0ABT9R2V5_9ACTN</name>
<feature type="region of interest" description="Disordered" evidence="1">
    <location>
        <begin position="206"/>
        <end position="225"/>
    </location>
</feature>
<evidence type="ECO:0000256" key="1">
    <source>
        <dbReference type="SAM" id="MobiDB-lite"/>
    </source>
</evidence>
<comment type="caution">
    <text evidence="3">The sequence shown here is derived from an EMBL/GenBank/DDBJ whole genome shotgun (WGS) entry which is preliminary data.</text>
</comment>
<evidence type="ECO:0008006" key="5">
    <source>
        <dbReference type="Google" id="ProtNLM"/>
    </source>
</evidence>
<reference evidence="3 4" key="1">
    <citation type="submission" date="2023-07" db="EMBL/GenBank/DDBJ databases">
        <title>Sequencing the genomes of 1000 actinobacteria strains.</title>
        <authorList>
            <person name="Klenk H.-P."/>
        </authorList>
    </citation>
    <scope>NUCLEOTIDE SEQUENCE [LARGE SCALE GENOMIC DNA]</scope>
    <source>
        <strain evidence="3 4">DSM 44109</strain>
    </source>
</reference>
<dbReference type="RefSeq" id="WP_306860546.1">
    <property type="nucleotide sequence ID" value="NZ_JAUSRB010000002.1"/>
</dbReference>
<gene>
    <name evidence="3" type="ORF">J2S55_002819</name>
</gene>
<keyword evidence="2" id="KW-0732">Signal</keyword>
<evidence type="ECO:0000256" key="2">
    <source>
        <dbReference type="SAM" id="SignalP"/>
    </source>
</evidence>